<evidence type="ECO:0000313" key="3">
    <source>
        <dbReference type="Proteomes" id="UP000321617"/>
    </source>
</evidence>
<dbReference type="AlphaFoldDB" id="A0A562URE2"/>
<feature type="domain" description="HTH cro/C1-type" evidence="1">
    <location>
        <begin position="18"/>
        <end position="71"/>
    </location>
</feature>
<dbReference type="SMART" id="SM00530">
    <property type="entry name" value="HTH_XRE"/>
    <property type="match status" value="1"/>
</dbReference>
<dbReference type="InterPro" id="IPR001387">
    <property type="entry name" value="Cro/C1-type_HTH"/>
</dbReference>
<dbReference type="PROSITE" id="PS50943">
    <property type="entry name" value="HTH_CROC1"/>
    <property type="match status" value="1"/>
</dbReference>
<dbReference type="CDD" id="cd00093">
    <property type="entry name" value="HTH_XRE"/>
    <property type="match status" value="1"/>
</dbReference>
<organism evidence="2 3">
    <name type="scientific">Stackebrandtia albiflava</name>
    <dbReference type="NCBI Taxonomy" id="406432"/>
    <lineage>
        <taxon>Bacteria</taxon>
        <taxon>Bacillati</taxon>
        <taxon>Actinomycetota</taxon>
        <taxon>Actinomycetes</taxon>
        <taxon>Glycomycetales</taxon>
        <taxon>Glycomycetaceae</taxon>
        <taxon>Stackebrandtia</taxon>
    </lineage>
</organism>
<dbReference type="RefSeq" id="WP_147142457.1">
    <property type="nucleotide sequence ID" value="NZ_BAABIJ010000004.1"/>
</dbReference>
<dbReference type="InterPro" id="IPR043917">
    <property type="entry name" value="DUF5753"/>
</dbReference>
<proteinExistence type="predicted"/>
<dbReference type="Pfam" id="PF13560">
    <property type="entry name" value="HTH_31"/>
    <property type="match status" value="1"/>
</dbReference>
<dbReference type="GO" id="GO:0003677">
    <property type="term" value="F:DNA binding"/>
    <property type="evidence" value="ECO:0007669"/>
    <property type="project" value="InterPro"/>
</dbReference>
<evidence type="ECO:0000259" key="1">
    <source>
        <dbReference type="PROSITE" id="PS50943"/>
    </source>
</evidence>
<dbReference type="SUPFAM" id="SSF47413">
    <property type="entry name" value="lambda repressor-like DNA-binding domains"/>
    <property type="match status" value="1"/>
</dbReference>
<comment type="caution">
    <text evidence="2">The sequence shown here is derived from an EMBL/GenBank/DDBJ whole genome shotgun (WGS) entry which is preliminary data.</text>
</comment>
<reference evidence="2 3" key="1">
    <citation type="journal article" date="2013" name="Stand. Genomic Sci.">
        <title>Genomic Encyclopedia of Type Strains, Phase I: The one thousand microbial genomes (KMG-I) project.</title>
        <authorList>
            <person name="Kyrpides N.C."/>
            <person name="Woyke T."/>
            <person name="Eisen J.A."/>
            <person name="Garrity G."/>
            <person name="Lilburn T.G."/>
            <person name="Beck B.J."/>
            <person name="Whitman W.B."/>
            <person name="Hugenholtz P."/>
            <person name="Klenk H.P."/>
        </authorList>
    </citation>
    <scope>NUCLEOTIDE SEQUENCE [LARGE SCALE GENOMIC DNA]</scope>
    <source>
        <strain evidence="2 3">DSM 45044</strain>
    </source>
</reference>
<dbReference type="OrthoDB" id="3458445at2"/>
<name>A0A562URE2_9ACTN</name>
<accession>A0A562URE2</accession>
<dbReference type="Gene3D" id="1.10.260.40">
    <property type="entry name" value="lambda repressor-like DNA-binding domains"/>
    <property type="match status" value="1"/>
</dbReference>
<dbReference type="EMBL" id="VLLL01000008">
    <property type="protein sequence ID" value="TWJ08192.1"/>
    <property type="molecule type" value="Genomic_DNA"/>
</dbReference>
<dbReference type="InterPro" id="IPR010982">
    <property type="entry name" value="Lambda_DNA-bd_dom_sf"/>
</dbReference>
<dbReference type="Pfam" id="PF19054">
    <property type="entry name" value="DUF5753"/>
    <property type="match status" value="1"/>
</dbReference>
<protein>
    <submittedName>
        <fullName evidence="2">Helix-turn-helix protein</fullName>
    </submittedName>
</protein>
<dbReference type="Proteomes" id="UP000321617">
    <property type="component" value="Unassembled WGS sequence"/>
</dbReference>
<evidence type="ECO:0000313" key="2">
    <source>
        <dbReference type="EMBL" id="TWJ08192.1"/>
    </source>
</evidence>
<gene>
    <name evidence="2" type="ORF">LX16_4413</name>
</gene>
<sequence length="286" mass="32658">MSKNRSLSLRNQWLGERLKAARVAAGLTLKAAGEQLNLTDATLSRFEKGTVRVRHPYVKEMIHLYGVSDPLERDALLQFNKDSWRKDWWDGDTTDIDRGFLDYTWLEARSKRIRIFSPLLIHGLLQSPGYIRAVVDHATEAEITAQHVDRQLEIRLARQKTVFQDRTTPLSVVLEEAAILRMVGGRTVMCEQLEHLVAVSELPHIQIRLLPITAEWDAGYAGPFSYFEMPDPFPEVAYIENLAGRTFLEESGKVSRIRQVHAALVRSALSPTKTRNFIRDALKELQ</sequence>
<keyword evidence="3" id="KW-1185">Reference proteome</keyword>